<accession>A0ABX6PLC4</accession>
<sequence>MQKGWVVQLKSGGPLMTVTEVESDIDGDTVYCQWFGDKSKLEYSSFASFALIVKNQS</sequence>
<organism evidence="1 2">
    <name type="scientific">Rhizobium indicum</name>
    <dbReference type="NCBI Taxonomy" id="2583231"/>
    <lineage>
        <taxon>Bacteria</taxon>
        <taxon>Pseudomonadati</taxon>
        <taxon>Pseudomonadota</taxon>
        <taxon>Alphaproteobacteria</taxon>
        <taxon>Hyphomicrobiales</taxon>
        <taxon>Rhizobiaceae</taxon>
        <taxon>Rhizobium/Agrobacterium group</taxon>
        <taxon>Rhizobium</taxon>
    </lineage>
</organism>
<gene>
    <name evidence="1" type="ORF">FFM53_004105</name>
</gene>
<dbReference type="Proteomes" id="UP000305673">
    <property type="component" value="Chromosome"/>
</dbReference>
<evidence type="ECO:0000313" key="1">
    <source>
        <dbReference type="EMBL" id="QKK19453.1"/>
    </source>
</evidence>
<proteinExistence type="predicted"/>
<protein>
    <submittedName>
        <fullName evidence="1">DUF2158 domain-containing protein</fullName>
    </submittedName>
</protein>
<dbReference type="Pfam" id="PF09926">
    <property type="entry name" value="DUF2158"/>
    <property type="match status" value="1"/>
</dbReference>
<keyword evidence="2" id="KW-1185">Reference proteome</keyword>
<reference evidence="1 2" key="1">
    <citation type="submission" date="2020-05" db="EMBL/GenBank/DDBJ databases">
        <title>Genome sequences of pea root nodulating Rhizobium spp.</title>
        <authorList>
            <person name="Rahi P."/>
        </authorList>
    </citation>
    <scope>NUCLEOTIDE SEQUENCE [LARGE SCALE GENOMIC DNA]</scope>
    <source>
        <strain evidence="2">JKLM 12A2</strain>
    </source>
</reference>
<evidence type="ECO:0000313" key="2">
    <source>
        <dbReference type="Proteomes" id="UP000305673"/>
    </source>
</evidence>
<dbReference type="InterPro" id="IPR019226">
    <property type="entry name" value="DUF2158"/>
</dbReference>
<dbReference type="EMBL" id="CP054021">
    <property type="protein sequence ID" value="QKK19453.1"/>
    <property type="molecule type" value="Genomic_DNA"/>
</dbReference>
<name>A0ABX6PLC4_9HYPH</name>